<sequence length="181" mass="19371">MFCTTNTKSIWTRRRVRSSKCAAGLASTKVAAAHHQARSSTDFPSQLLAVDEAPRTAKDDAAAILAPPNITAAAAKPPSSNSASLDDEDDVEEEHDDGPAAGAATLHCTYSRPKNACRKSFVNYNNSSSYFMSSMSHDPASGSSTRASRLPPYPYVRKPSIPPLQHPLLGAGRRSKKQADK</sequence>
<evidence type="ECO:0000313" key="3">
    <source>
        <dbReference type="Proteomes" id="UP001497444"/>
    </source>
</evidence>
<reference evidence="2" key="1">
    <citation type="submission" date="2024-02" db="EMBL/GenBank/DDBJ databases">
        <authorList>
            <consortium name="ELIXIR-Norway"/>
            <consortium name="Elixir Norway"/>
        </authorList>
    </citation>
    <scope>NUCLEOTIDE SEQUENCE</scope>
</reference>
<name>A0ABP0XAA4_9BRYO</name>
<feature type="region of interest" description="Disordered" evidence="1">
    <location>
        <begin position="69"/>
        <end position="104"/>
    </location>
</feature>
<proteinExistence type="predicted"/>
<evidence type="ECO:0000313" key="2">
    <source>
        <dbReference type="EMBL" id="CAK9275296.1"/>
    </source>
</evidence>
<gene>
    <name evidence="2" type="ORF">CSSPJE1EN1_LOCUS20774</name>
</gene>
<keyword evidence="3" id="KW-1185">Reference proteome</keyword>
<feature type="compositionally biased region" description="Acidic residues" evidence="1">
    <location>
        <begin position="85"/>
        <end position="96"/>
    </location>
</feature>
<feature type="region of interest" description="Disordered" evidence="1">
    <location>
        <begin position="133"/>
        <end position="181"/>
    </location>
</feature>
<evidence type="ECO:0000256" key="1">
    <source>
        <dbReference type="SAM" id="MobiDB-lite"/>
    </source>
</evidence>
<feature type="compositionally biased region" description="Low complexity" evidence="1">
    <location>
        <begin position="72"/>
        <end position="84"/>
    </location>
</feature>
<organism evidence="2 3">
    <name type="scientific">Sphagnum jensenii</name>
    <dbReference type="NCBI Taxonomy" id="128206"/>
    <lineage>
        <taxon>Eukaryota</taxon>
        <taxon>Viridiplantae</taxon>
        <taxon>Streptophyta</taxon>
        <taxon>Embryophyta</taxon>
        <taxon>Bryophyta</taxon>
        <taxon>Sphagnophytina</taxon>
        <taxon>Sphagnopsida</taxon>
        <taxon>Sphagnales</taxon>
        <taxon>Sphagnaceae</taxon>
        <taxon>Sphagnum</taxon>
    </lineage>
</organism>
<protein>
    <submittedName>
        <fullName evidence="2">Uncharacterized protein</fullName>
    </submittedName>
</protein>
<dbReference type="Proteomes" id="UP001497444">
    <property type="component" value="Chromosome 6"/>
</dbReference>
<dbReference type="EMBL" id="OZ020101">
    <property type="protein sequence ID" value="CAK9275296.1"/>
    <property type="molecule type" value="Genomic_DNA"/>
</dbReference>
<accession>A0ABP0XAA4</accession>